<dbReference type="Proteomes" id="UP001242995">
    <property type="component" value="Unassembled WGS sequence"/>
</dbReference>
<gene>
    <name evidence="1" type="ORF">J2S90_002217</name>
    <name evidence="2" type="ORF">J2S93_001805</name>
</gene>
<sequence>MKNVPRRPWSFKIRAASIWLDRPASNVKLTDESGAADGVGLVVPDPEGAWLPLISDVAPVNRSSTDTHEAAQRPARFLDMRIGPDAMPFPRGLIANPHCRGS</sequence>
<dbReference type="AlphaFoldDB" id="A0AAW8DI69"/>
<dbReference type="EMBL" id="JAUSRG010000005">
    <property type="protein sequence ID" value="MDP9905251.1"/>
    <property type="molecule type" value="Genomic_DNA"/>
</dbReference>
<evidence type="ECO:0000313" key="3">
    <source>
        <dbReference type="Proteomes" id="UP001230951"/>
    </source>
</evidence>
<keyword evidence="3" id="KW-1185">Reference proteome</keyword>
<evidence type="ECO:0000313" key="4">
    <source>
        <dbReference type="Proteomes" id="UP001242995"/>
    </source>
</evidence>
<proteinExistence type="predicted"/>
<organism evidence="1 4">
    <name type="scientific">Arthrobacter bambusae</name>
    <dbReference type="NCBI Taxonomy" id="1338426"/>
    <lineage>
        <taxon>Bacteria</taxon>
        <taxon>Bacillati</taxon>
        <taxon>Actinomycetota</taxon>
        <taxon>Actinomycetes</taxon>
        <taxon>Micrococcales</taxon>
        <taxon>Micrococcaceae</taxon>
        <taxon>Arthrobacter</taxon>
    </lineage>
</organism>
<accession>A0AAW8DI69</accession>
<dbReference type="Proteomes" id="UP001230951">
    <property type="component" value="Unassembled WGS sequence"/>
</dbReference>
<evidence type="ECO:0000313" key="2">
    <source>
        <dbReference type="EMBL" id="MDQ0180383.1"/>
    </source>
</evidence>
<name>A0AAW8DI69_9MICC</name>
<dbReference type="EMBL" id="JAUSTF010000003">
    <property type="protein sequence ID" value="MDQ0180383.1"/>
    <property type="molecule type" value="Genomic_DNA"/>
</dbReference>
<protein>
    <submittedName>
        <fullName evidence="1">Uncharacterized protein</fullName>
    </submittedName>
</protein>
<comment type="caution">
    <text evidence="1">The sequence shown here is derived from an EMBL/GenBank/DDBJ whole genome shotgun (WGS) entry which is preliminary data.</text>
</comment>
<reference evidence="1 3" key="1">
    <citation type="submission" date="2023-07" db="EMBL/GenBank/DDBJ databases">
        <title>Sorghum-associated microbial communities from plants grown in Nebraska, USA.</title>
        <authorList>
            <person name="Schachtman D."/>
        </authorList>
    </citation>
    <scope>NUCLEOTIDE SEQUENCE</scope>
    <source>
        <strain evidence="1">DS1006</strain>
        <strain evidence="2 3">DS1016</strain>
    </source>
</reference>
<evidence type="ECO:0000313" key="1">
    <source>
        <dbReference type="EMBL" id="MDP9905251.1"/>
    </source>
</evidence>
<dbReference type="RefSeq" id="WP_253257238.1">
    <property type="nucleotide sequence ID" value="NZ_JAUSRG010000005.1"/>
</dbReference>